<dbReference type="InterPro" id="IPR008475">
    <property type="entry name" value="PLipase_C_C"/>
</dbReference>
<feature type="domain" description="Bacterial phospholipase C C-terminal" evidence="4">
    <location>
        <begin position="622"/>
        <end position="716"/>
    </location>
</feature>
<reference evidence="5 6" key="1">
    <citation type="submission" date="2014-11" db="EMBL/GenBank/DDBJ databases">
        <title>Genome sequence of Flavihumibacter solisilvae 3-3.</title>
        <authorList>
            <person name="Zhou G."/>
            <person name="Li M."/>
            <person name="Wang G."/>
        </authorList>
    </citation>
    <scope>NUCLEOTIDE SEQUENCE [LARGE SCALE GENOMIC DNA]</scope>
    <source>
        <strain evidence="5 6">3-3</strain>
    </source>
</reference>
<dbReference type="PROSITE" id="PS51318">
    <property type="entry name" value="TAT"/>
    <property type="match status" value="1"/>
</dbReference>
<evidence type="ECO:0000259" key="4">
    <source>
        <dbReference type="Pfam" id="PF05506"/>
    </source>
</evidence>
<dbReference type="InterPro" id="IPR017850">
    <property type="entry name" value="Alkaline_phosphatase_core_sf"/>
</dbReference>
<feature type="domain" description="Bacterial phospholipase C C-terminal" evidence="4">
    <location>
        <begin position="733"/>
        <end position="813"/>
    </location>
</feature>
<keyword evidence="6" id="KW-1185">Reference proteome</keyword>
<evidence type="ECO:0000256" key="1">
    <source>
        <dbReference type="ARBA" id="ARBA00009717"/>
    </source>
</evidence>
<dbReference type="Pfam" id="PF05506">
    <property type="entry name" value="PLipase_C_C"/>
    <property type="match status" value="2"/>
</dbReference>
<evidence type="ECO:0000313" key="5">
    <source>
        <dbReference type="EMBL" id="KIC95803.1"/>
    </source>
</evidence>
<dbReference type="InterPro" id="IPR007312">
    <property type="entry name" value="Phosphoesterase"/>
</dbReference>
<protein>
    <recommendedName>
        <fullName evidence="2">phospholipase C</fullName>
        <ecNumber evidence="2">3.1.4.3</ecNumber>
    </recommendedName>
</protein>
<dbReference type="InterPro" id="IPR006311">
    <property type="entry name" value="TAT_signal"/>
</dbReference>
<proteinExistence type="inferred from homology"/>
<dbReference type="RefSeq" id="WP_039137435.1">
    <property type="nucleotide sequence ID" value="NZ_JSVC01000004.1"/>
</dbReference>
<comment type="caution">
    <text evidence="5">The sequence shown here is derived from an EMBL/GenBank/DDBJ whole genome shotgun (WGS) entry which is preliminary data.</text>
</comment>
<evidence type="ECO:0000256" key="3">
    <source>
        <dbReference type="ARBA" id="ARBA00022801"/>
    </source>
</evidence>
<dbReference type="GO" id="GO:0034480">
    <property type="term" value="F:phosphatidylcholine phospholipase C activity"/>
    <property type="evidence" value="ECO:0007669"/>
    <property type="project" value="UniProtKB-EC"/>
</dbReference>
<evidence type="ECO:0000313" key="6">
    <source>
        <dbReference type="Proteomes" id="UP000031408"/>
    </source>
</evidence>
<sequence>MSSRREFLKKVSLATGGAGIWTQMPAAIQKALAIDPEKGSTFYDAEHIVLLMQENRSFDHCFGRLQGVRGFNDPRAIRLPDGNPVWIQPNKSGQAYAPFRLNIKDTKATWMSSLPHSWEDQQDARNHGRYDGWIDAKRPGNKKYRDIPMTMGYYDRQDIPFYYALADSFTVCDQHFCASLTGTTANRSFFWTGSTRDGKEGMARVRNEDLYFNREGNWKTFPERLEENDISWKVYQNEISLQTELDGEDEAWLSNFTDNNLEWFSQFNVRFSKAHYQFLQKRVKELPGEIADLESQVSRLAQNEREPVAKKLKQKKEQLSKYKEDLVTWNPENFERLTEFQKSLHRKAFVTNSGDPDYHRTEMFSYTENGEERSTLLPKGDILHQFREDVNKGVLPTVSWLVAPQNFSDHPSAPWFGAWYVSEVLDILTRNPEVWKKTIFVLTYDENDGYFDHIPPFVAPKPGDPKSGKVSAGIDTAEEFVTMDDELNRANKSKEDAREGPVGLGYRVPLVIASPWSRGGWVNSEVCDITSVLMFMENFLNKKTGKSIKETNISDWRRTVSGNLVSVFRPYNGEKINLPEFLQKEPFVQEIYNAKFRDVPAGYASGGKKPVVPQQEPGTRDACPIPYELYVDGKLSTGKSAFELEFQAANQVFGDSAAGAPFNVYAPGRNEWFRTRAYAVRAGDLLRDKWELRDFEKGEYHLGVYGPNGFYRKFKGSVKDPEMGIKLMYENVKGNPGKLTGNLVLAFGHTGKAGTYTIVIRDLSYGTGERTIELKKAGATATAVFDLTSSFGWYDLEIKVEGFPQFDRQFAGRVETGQPGKTDPLMGAVVTSQVAGHPVAG</sequence>
<dbReference type="OrthoDB" id="980947at2"/>
<dbReference type="PANTHER" id="PTHR31956:SF1">
    <property type="entry name" value="NON-SPECIFIC PHOSPHOLIPASE C1"/>
    <property type="match status" value="1"/>
</dbReference>
<dbReference type="STRING" id="1349421.OI18_03980"/>
<dbReference type="NCBIfam" id="TIGR03396">
    <property type="entry name" value="PC_PLC"/>
    <property type="match status" value="1"/>
</dbReference>
<dbReference type="GO" id="GO:0016042">
    <property type="term" value="P:lipid catabolic process"/>
    <property type="evidence" value="ECO:0007669"/>
    <property type="project" value="InterPro"/>
</dbReference>
<dbReference type="Proteomes" id="UP000031408">
    <property type="component" value="Unassembled WGS sequence"/>
</dbReference>
<dbReference type="PANTHER" id="PTHR31956">
    <property type="entry name" value="NON-SPECIFIC PHOSPHOLIPASE C4-RELATED"/>
    <property type="match status" value="1"/>
</dbReference>
<comment type="similarity">
    <text evidence="1">Belongs to the bacterial phospholipase C family.</text>
</comment>
<dbReference type="EC" id="3.1.4.3" evidence="2"/>
<gene>
    <name evidence="5" type="ORF">OI18_03980</name>
</gene>
<dbReference type="Gene3D" id="3.40.720.10">
    <property type="entry name" value="Alkaline Phosphatase, subunit A"/>
    <property type="match status" value="2"/>
</dbReference>
<name>A0A0C1LKA9_9BACT</name>
<evidence type="ECO:0000256" key="2">
    <source>
        <dbReference type="ARBA" id="ARBA00012018"/>
    </source>
</evidence>
<dbReference type="EMBL" id="JSVC01000004">
    <property type="protein sequence ID" value="KIC95803.1"/>
    <property type="molecule type" value="Genomic_DNA"/>
</dbReference>
<dbReference type="InterPro" id="IPR017767">
    <property type="entry name" value="PC-PLC"/>
</dbReference>
<keyword evidence="3" id="KW-0378">Hydrolase</keyword>
<dbReference type="AlphaFoldDB" id="A0A0C1LKA9"/>
<organism evidence="5 6">
    <name type="scientific">Flavihumibacter solisilvae</name>
    <dbReference type="NCBI Taxonomy" id="1349421"/>
    <lineage>
        <taxon>Bacteria</taxon>
        <taxon>Pseudomonadati</taxon>
        <taxon>Bacteroidota</taxon>
        <taxon>Chitinophagia</taxon>
        <taxon>Chitinophagales</taxon>
        <taxon>Chitinophagaceae</taxon>
        <taxon>Flavihumibacter</taxon>
    </lineage>
</organism>
<dbReference type="Pfam" id="PF04185">
    <property type="entry name" value="Phosphoesterase"/>
    <property type="match status" value="2"/>
</dbReference>
<accession>A0A0C1LKA9</accession>